<dbReference type="AlphaFoldDB" id="A0A7I4XYH4"/>
<sequence length="158" mass="18196">GRVCHADSFQYSQVVLYYTNFAHYSTVFYICISLMTTCSCYFILKRHSRKNRYSMVARKMQDRLRKSLLVQIFVYLMTTIISTVLPNFLSLLFSILKLPEILATSISQGYGLVSFICLAWYQFIIAIVIQWSIPGFLVPRTPPGRIGVATITVTTRIR</sequence>
<dbReference type="WBParaSite" id="HCON_00024707-00001">
    <property type="protein sequence ID" value="HCON_00024707-00001"/>
    <property type="gene ID" value="HCON_00024707"/>
</dbReference>
<keyword evidence="1" id="KW-1133">Transmembrane helix</keyword>
<feature type="transmembrane region" description="Helical" evidence="1">
    <location>
        <begin position="21"/>
        <end position="44"/>
    </location>
</feature>
<keyword evidence="1" id="KW-0812">Transmembrane</keyword>
<accession>A0A7I4XYH4</accession>
<dbReference type="Proteomes" id="UP000025227">
    <property type="component" value="Unplaced"/>
</dbReference>
<name>A0A7I4XYH4_HAECO</name>
<feature type="transmembrane region" description="Helical" evidence="1">
    <location>
        <begin position="68"/>
        <end position="89"/>
    </location>
</feature>
<dbReference type="OMA" id="IHICAIA"/>
<feature type="transmembrane region" description="Helical" evidence="1">
    <location>
        <begin position="109"/>
        <end position="131"/>
    </location>
</feature>
<evidence type="ECO:0000313" key="3">
    <source>
        <dbReference type="WBParaSite" id="HCON_00024707-00001"/>
    </source>
</evidence>
<reference evidence="3" key="1">
    <citation type="submission" date="2020-12" db="UniProtKB">
        <authorList>
            <consortium name="WormBaseParasite"/>
        </authorList>
    </citation>
    <scope>IDENTIFICATION</scope>
    <source>
        <strain evidence="3">MHco3</strain>
    </source>
</reference>
<keyword evidence="2" id="KW-1185">Reference proteome</keyword>
<organism evidence="2 3">
    <name type="scientific">Haemonchus contortus</name>
    <name type="common">Barber pole worm</name>
    <dbReference type="NCBI Taxonomy" id="6289"/>
    <lineage>
        <taxon>Eukaryota</taxon>
        <taxon>Metazoa</taxon>
        <taxon>Ecdysozoa</taxon>
        <taxon>Nematoda</taxon>
        <taxon>Chromadorea</taxon>
        <taxon>Rhabditida</taxon>
        <taxon>Rhabditina</taxon>
        <taxon>Rhabditomorpha</taxon>
        <taxon>Strongyloidea</taxon>
        <taxon>Trichostrongylidae</taxon>
        <taxon>Haemonchus</taxon>
    </lineage>
</organism>
<keyword evidence="1" id="KW-0472">Membrane</keyword>
<proteinExistence type="predicted"/>
<evidence type="ECO:0000256" key="1">
    <source>
        <dbReference type="SAM" id="Phobius"/>
    </source>
</evidence>
<protein>
    <submittedName>
        <fullName evidence="3">G protein-coupled receptor</fullName>
    </submittedName>
</protein>
<evidence type="ECO:0000313" key="2">
    <source>
        <dbReference type="Proteomes" id="UP000025227"/>
    </source>
</evidence>